<dbReference type="Pfam" id="PF11740">
    <property type="entry name" value="KfrA_N"/>
    <property type="match status" value="1"/>
</dbReference>
<feature type="domain" description="KfrA N-terminal DNA-binding" evidence="2">
    <location>
        <begin position="19"/>
        <end position="140"/>
    </location>
</feature>
<evidence type="ECO:0000259" key="2">
    <source>
        <dbReference type="Pfam" id="PF11740"/>
    </source>
</evidence>
<dbReference type="Proteomes" id="UP000414233">
    <property type="component" value="Unassembled WGS sequence"/>
</dbReference>
<reference evidence="3 4" key="1">
    <citation type="submission" date="2019-08" db="EMBL/GenBank/DDBJ databases">
        <authorList>
            <person name="Peeters C."/>
        </authorList>
    </citation>
    <scope>NUCLEOTIDE SEQUENCE [LARGE SCALE GENOMIC DNA]</scope>
    <source>
        <strain evidence="3 4">LMG 30175</strain>
    </source>
</reference>
<dbReference type="AlphaFoldDB" id="A0A5E4SEG3"/>
<protein>
    <submittedName>
        <fullName evidence="3">Chromosome partition protein Smc</fullName>
    </submittedName>
</protein>
<organism evidence="3 4">
    <name type="scientific">Pandoraea terrae</name>
    <dbReference type="NCBI Taxonomy" id="1537710"/>
    <lineage>
        <taxon>Bacteria</taxon>
        <taxon>Pseudomonadati</taxon>
        <taxon>Pseudomonadota</taxon>
        <taxon>Betaproteobacteria</taxon>
        <taxon>Burkholderiales</taxon>
        <taxon>Burkholderiaceae</taxon>
        <taxon>Pandoraea</taxon>
    </lineage>
</organism>
<accession>A0A5E4SEG3</accession>
<dbReference type="EMBL" id="CABPRZ010000002">
    <property type="protein sequence ID" value="VVD72449.1"/>
    <property type="molecule type" value="Genomic_DNA"/>
</dbReference>
<dbReference type="InterPro" id="IPR021104">
    <property type="entry name" value="KfrA_DNA-bd_N"/>
</dbReference>
<keyword evidence="4" id="KW-1185">Reference proteome</keyword>
<dbReference type="OrthoDB" id="583532at2"/>
<keyword evidence="1" id="KW-0175">Coiled coil</keyword>
<gene>
    <name evidence="3" type="primary">smc_1</name>
    <name evidence="3" type="ORF">PTE30175_00638</name>
</gene>
<proteinExistence type="predicted"/>
<sequence length="333" mass="35746">MVMPRTTPNPRSGMRGISEQDVWEAADALLLAGQRPTIERIRLQMGRGSPNTVSPYLDAWFAGLGARLRQPQGFAGASGGTVPETVAQAAAHLWDVALTAGKAEVAEMAAARTSELDAQAQALAAEREALVQARAVLQERLASAEVAAADARQARDEAQAQARRAEAQWVTAQADAVESRRLLALARQEKEALQAERDAERAAWDEERQRVNARADASERRLMLELDGQREANKAMIAAQKTLQKDVTAAEGTIAALRETQLGLEAARTVQEAVTGRLREQLSAQELLVAQYRALIAAPRESISSMTAAGGRRLRPSAAAAIAVAPGARRGRR</sequence>
<evidence type="ECO:0000313" key="3">
    <source>
        <dbReference type="EMBL" id="VVD72449.1"/>
    </source>
</evidence>
<feature type="coiled-coil region" evidence="1">
    <location>
        <begin position="120"/>
        <end position="205"/>
    </location>
</feature>
<evidence type="ECO:0000256" key="1">
    <source>
        <dbReference type="SAM" id="Coils"/>
    </source>
</evidence>
<name>A0A5E4SEG3_9BURK</name>
<dbReference type="RefSeq" id="WP_150695591.1">
    <property type="nucleotide sequence ID" value="NZ_CABPRZ010000002.1"/>
</dbReference>
<evidence type="ECO:0000313" key="4">
    <source>
        <dbReference type="Proteomes" id="UP000414233"/>
    </source>
</evidence>